<dbReference type="InterPro" id="IPR017850">
    <property type="entry name" value="Alkaline_phosphatase_core_sf"/>
</dbReference>
<evidence type="ECO:0000313" key="1">
    <source>
        <dbReference type="EMBL" id="RKO71617.1"/>
    </source>
</evidence>
<keyword evidence="2" id="KW-1185">Reference proteome</keyword>
<proteinExistence type="predicted"/>
<evidence type="ECO:0008006" key="3">
    <source>
        <dbReference type="Google" id="ProtNLM"/>
    </source>
</evidence>
<dbReference type="EMBL" id="RBWS01000007">
    <property type="protein sequence ID" value="RKO71617.1"/>
    <property type="molecule type" value="Genomic_DNA"/>
</dbReference>
<gene>
    <name evidence="1" type="ORF">D7322_09335</name>
</gene>
<organism evidence="1 2">
    <name type="scientific">Sphingobacterium puteale</name>
    <dbReference type="NCBI Taxonomy" id="2420510"/>
    <lineage>
        <taxon>Bacteria</taxon>
        <taxon>Pseudomonadati</taxon>
        <taxon>Bacteroidota</taxon>
        <taxon>Sphingobacteriia</taxon>
        <taxon>Sphingobacteriales</taxon>
        <taxon>Sphingobacteriaceae</taxon>
        <taxon>Sphingobacterium</taxon>
    </lineage>
</organism>
<protein>
    <recommendedName>
        <fullName evidence="3">Sulfatase N-terminal domain-containing protein</fullName>
    </recommendedName>
</protein>
<dbReference type="SUPFAM" id="SSF53649">
    <property type="entry name" value="Alkaline phosphatase-like"/>
    <property type="match status" value="1"/>
</dbReference>
<comment type="caution">
    <text evidence="1">The sequence shown here is derived from an EMBL/GenBank/DDBJ whole genome shotgun (WGS) entry which is preliminary data.</text>
</comment>
<sequence length="72" mass="7822">MITYLDDQVGLIMKRIQSLGLVDTIILFSSDNGPGFNGGSILEGPETEEICKALDTTPSKIYYARSKALQAL</sequence>
<dbReference type="Gene3D" id="3.40.720.10">
    <property type="entry name" value="Alkaline Phosphatase, subunit A"/>
    <property type="match status" value="1"/>
</dbReference>
<dbReference type="Proteomes" id="UP000282423">
    <property type="component" value="Unassembled WGS sequence"/>
</dbReference>
<dbReference type="AlphaFoldDB" id="A0A420VZK2"/>
<evidence type="ECO:0000313" key="2">
    <source>
        <dbReference type="Proteomes" id="UP000282423"/>
    </source>
</evidence>
<reference evidence="1 2" key="1">
    <citation type="submission" date="2018-10" db="EMBL/GenBank/DDBJ databases">
        <title>Sphingobacterium sp. M05W1-28.</title>
        <authorList>
            <person name="Cai H."/>
        </authorList>
    </citation>
    <scope>NUCLEOTIDE SEQUENCE [LARGE SCALE GENOMIC DNA]</scope>
    <source>
        <strain evidence="1 2">M05W1-28</strain>
    </source>
</reference>
<dbReference type="OrthoDB" id="656273at2"/>
<name>A0A420VZK2_9SPHI</name>
<accession>A0A420VZK2</accession>